<reference evidence="9 10" key="1">
    <citation type="submission" date="2019-10" db="EMBL/GenBank/DDBJ databases">
        <title>A soil myxobacterium in the family Polyangiaceae.</title>
        <authorList>
            <person name="Li Y."/>
            <person name="Wang J."/>
        </authorList>
    </citation>
    <scope>NUCLEOTIDE SEQUENCE [LARGE SCALE GENOMIC DNA]</scope>
    <source>
        <strain evidence="9 10">DSM 14734</strain>
    </source>
</reference>
<proteinExistence type="predicted"/>
<dbReference type="PANTHER" id="PTHR43066">
    <property type="entry name" value="RHOMBOID-RELATED PROTEIN"/>
    <property type="match status" value="1"/>
</dbReference>
<feature type="compositionally biased region" description="Acidic residues" evidence="6">
    <location>
        <begin position="334"/>
        <end position="344"/>
    </location>
</feature>
<keyword evidence="5" id="KW-0802">TPR repeat</keyword>
<dbReference type="GO" id="GO:0004252">
    <property type="term" value="F:serine-type endopeptidase activity"/>
    <property type="evidence" value="ECO:0007669"/>
    <property type="project" value="InterPro"/>
</dbReference>
<keyword evidence="10" id="KW-1185">Reference proteome</keyword>
<keyword evidence="9" id="KW-0378">Hydrolase</keyword>
<evidence type="ECO:0000256" key="6">
    <source>
        <dbReference type="SAM" id="MobiDB-lite"/>
    </source>
</evidence>
<keyword evidence="3 7" id="KW-1133">Transmembrane helix</keyword>
<feature type="repeat" description="TPR" evidence="5">
    <location>
        <begin position="264"/>
        <end position="297"/>
    </location>
</feature>
<dbReference type="AlphaFoldDB" id="A0A6N7PJZ4"/>
<evidence type="ECO:0000256" key="4">
    <source>
        <dbReference type="ARBA" id="ARBA00023136"/>
    </source>
</evidence>
<comment type="subcellular location">
    <subcellularLocation>
        <location evidence="1">Membrane</location>
        <topology evidence="1">Multi-pass membrane protein</topology>
    </subcellularLocation>
</comment>
<dbReference type="Gene3D" id="1.25.40.10">
    <property type="entry name" value="Tetratricopeptide repeat domain"/>
    <property type="match status" value="1"/>
</dbReference>
<evidence type="ECO:0000256" key="7">
    <source>
        <dbReference type="SAM" id="Phobius"/>
    </source>
</evidence>
<keyword evidence="9" id="KW-0645">Protease</keyword>
<dbReference type="GO" id="GO:0006508">
    <property type="term" value="P:proteolysis"/>
    <property type="evidence" value="ECO:0007669"/>
    <property type="project" value="UniProtKB-KW"/>
</dbReference>
<evidence type="ECO:0000313" key="9">
    <source>
        <dbReference type="EMBL" id="MRG90424.1"/>
    </source>
</evidence>
<dbReference type="Pfam" id="PF13432">
    <property type="entry name" value="TPR_16"/>
    <property type="match status" value="1"/>
</dbReference>
<feature type="transmembrane region" description="Helical" evidence="7">
    <location>
        <begin position="86"/>
        <end position="103"/>
    </location>
</feature>
<evidence type="ECO:0000256" key="5">
    <source>
        <dbReference type="PROSITE-ProRule" id="PRU00339"/>
    </source>
</evidence>
<dbReference type="EMBL" id="WJIE01000001">
    <property type="protein sequence ID" value="MRG90424.1"/>
    <property type="molecule type" value="Genomic_DNA"/>
</dbReference>
<feature type="domain" description="Peptidase S54 rhomboid" evidence="8">
    <location>
        <begin position="48"/>
        <end position="184"/>
    </location>
</feature>
<dbReference type="SUPFAM" id="SSF48452">
    <property type="entry name" value="TPR-like"/>
    <property type="match status" value="1"/>
</dbReference>
<keyword evidence="2 7" id="KW-0812">Transmembrane</keyword>
<sequence length="344" mass="36439">MKKPPPVAEFYRFPITAGVAMLAIFVTALDASGRSIHELVMNVRAFEREPWRLVTSALPHANALHLIFNVAWLWTLGTMLEERFGSFRLLGLVLLFAAGSAAAEYAIFLGGIGLSGVVYGLFGLAWVLSRADARLRGAVDPTSTWLFVGWFFLCIWLTVEDILPVANVAHGVGALLGVLGGLVITGGVRIAQRRAVVRAFAGLFALGVLGASGAGATVLRPRVNLAKGAGADSTRLGNEAFEAENYDEAIRRYHQALAVNPKRAIVWYNLGLAHARKGELDEATRAYTQAVALAPEDEGLKRTLDEAMRLRARGGGGGGGGAQGDDLAAPPEGGDVEPESDAAP</sequence>
<dbReference type="Pfam" id="PF01694">
    <property type="entry name" value="Rhomboid"/>
    <property type="match status" value="1"/>
</dbReference>
<name>A0A6N7PJZ4_9BACT</name>
<feature type="compositionally biased region" description="Gly residues" evidence="6">
    <location>
        <begin position="313"/>
        <end position="323"/>
    </location>
</feature>
<dbReference type="InterPro" id="IPR035952">
    <property type="entry name" value="Rhomboid-like_sf"/>
</dbReference>
<evidence type="ECO:0000313" key="10">
    <source>
        <dbReference type="Proteomes" id="UP000440224"/>
    </source>
</evidence>
<comment type="caution">
    <text evidence="9">The sequence shown here is derived from an EMBL/GenBank/DDBJ whole genome shotgun (WGS) entry which is preliminary data.</text>
</comment>
<dbReference type="InterPro" id="IPR011990">
    <property type="entry name" value="TPR-like_helical_dom_sf"/>
</dbReference>
<feature type="transmembrane region" description="Helical" evidence="7">
    <location>
        <begin position="109"/>
        <end position="129"/>
    </location>
</feature>
<dbReference type="OrthoDB" id="9778341at2"/>
<feature type="transmembrane region" description="Helical" evidence="7">
    <location>
        <begin position="12"/>
        <end position="31"/>
    </location>
</feature>
<dbReference type="PROSITE" id="PS50005">
    <property type="entry name" value="TPR"/>
    <property type="match status" value="2"/>
</dbReference>
<gene>
    <name evidence="9" type="ORF">GF068_00580</name>
</gene>
<feature type="region of interest" description="Disordered" evidence="6">
    <location>
        <begin position="309"/>
        <end position="344"/>
    </location>
</feature>
<dbReference type="Proteomes" id="UP000440224">
    <property type="component" value="Unassembled WGS sequence"/>
</dbReference>
<dbReference type="InterPro" id="IPR022764">
    <property type="entry name" value="Peptidase_S54_rhomboid_dom"/>
</dbReference>
<dbReference type="Gene3D" id="1.20.1540.10">
    <property type="entry name" value="Rhomboid-like"/>
    <property type="match status" value="1"/>
</dbReference>
<protein>
    <submittedName>
        <fullName evidence="9">Rhomboid family intramembrane serine protease</fullName>
    </submittedName>
</protein>
<evidence type="ECO:0000256" key="2">
    <source>
        <dbReference type="ARBA" id="ARBA00022692"/>
    </source>
</evidence>
<feature type="repeat" description="TPR" evidence="5">
    <location>
        <begin position="230"/>
        <end position="263"/>
    </location>
</feature>
<organism evidence="9 10">
    <name type="scientific">Polyangium spumosum</name>
    <dbReference type="NCBI Taxonomy" id="889282"/>
    <lineage>
        <taxon>Bacteria</taxon>
        <taxon>Pseudomonadati</taxon>
        <taxon>Myxococcota</taxon>
        <taxon>Polyangia</taxon>
        <taxon>Polyangiales</taxon>
        <taxon>Polyangiaceae</taxon>
        <taxon>Polyangium</taxon>
    </lineage>
</organism>
<evidence type="ECO:0000259" key="8">
    <source>
        <dbReference type="Pfam" id="PF01694"/>
    </source>
</evidence>
<feature type="transmembrane region" description="Helical" evidence="7">
    <location>
        <begin position="165"/>
        <end position="184"/>
    </location>
</feature>
<dbReference type="PROSITE" id="PS50293">
    <property type="entry name" value="TPR_REGION"/>
    <property type="match status" value="1"/>
</dbReference>
<dbReference type="PANTHER" id="PTHR43066:SF11">
    <property type="entry name" value="PEPTIDASE S54 RHOMBOID DOMAIN-CONTAINING PROTEIN"/>
    <property type="match status" value="1"/>
</dbReference>
<evidence type="ECO:0000256" key="3">
    <source>
        <dbReference type="ARBA" id="ARBA00022989"/>
    </source>
</evidence>
<dbReference type="SMART" id="SM00028">
    <property type="entry name" value="TPR"/>
    <property type="match status" value="2"/>
</dbReference>
<feature type="transmembrane region" description="Helical" evidence="7">
    <location>
        <begin position="141"/>
        <end position="159"/>
    </location>
</feature>
<dbReference type="GO" id="GO:0016020">
    <property type="term" value="C:membrane"/>
    <property type="evidence" value="ECO:0007669"/>
    <property type="project" value="UniProtKB-SubCell"/>
</dbReference>
<dbReference type="RefSeq" id="WP_153817344.1">
    <property type="nucleotide sequence ID" value="NZ_WJIE01000001.1"/>
</dbReference>
<keyword evidence="4 7" id="KW-0472">Membrane</keyword>
<feature type="transmembrane region" description="Helical" evidence="7">
    <location>
        <begin position="196"/>
        <end position="219"/>
    </location>
</feature>
<dbReference type="InterPro" id="IPR019734">
    <property type="entry name" value="TPR_rpt"/>
</dbReference>
<dbReference type="SUPFAM" id="SSF144091">
    <property type="entry name" value="Rhomboid-like"/>
    <property type="match status" value="1"/>
</dbReference>
<accession>A0A6N7PJZ4</accession>
<evidence type="ECO:0000256" key="1">
    <source>
        <dbReference type="ARBA" id="ARBA00004141"/>
    </source>
</evidence>